<comment type="subcellular location">
    <subcellularLocation>
        <location evidence="1">Membrane</location>
        <topology evidence="1">Multi-pass membrane protein</topology>
    </subcellularLocation>
</comment>
<dbReference type="InterPro" id="IPR011701">
    <property type="entry name" value="MFS"/>
</dbReference>
<keyword evidence="8" id="KW-1185">Reference proteome</keyword>
<gene>
    <name evidence="7" type="ORF">AALB_0160</name>
</gene>
<feature type="transmembrane region" description="Helical" evidence="5">
    <location>
        <begin position="338"/>
        <end position="364"/>
    </location>
</feature>
<feature type="transmembrane region" description="Helical" evidence="5">
    <location>
        <begin position="48"/>
        <end position="67"/>
    </location>
</feature>
<feature type="domain" description="Major facilitator superfamily (MFS) profile" evidence="6">
    <location>
        <begin position="3"/>
        <end position="394"/>
    </location>
</feature>
<feature type="transmembrane region" description="Helical" evidence="5">
    <location>
        <begin position="104"/>
        <end position="126"/>
    </location>
</feature>
<feature type="transmembrane region" description="Helical" evidence="5">
    <location>
        <begin position="305"/>
        <end position="326"/>
    </location>
</feature>
<organism evidence="7 8">
    <name type="scientific">Agarivorans albus MKT 106</name>
    <dbReference type="NCBI Taxonomy" id="1331007"/>
    <lineage>
        <taxon>Bacteria</taxon>
        <taxon>Pseudomonadati</taxon>
        <taxon>Pseudomonadota</taxon>
        <taxon>Gammaproteobacteria</taxon>
        <taxon>Alteromonadales</taxon>
        <taxon>Alteromonadaceae</taxon>
        <taxon>Agarivorans</taxon>
    </lineage>
</organism>
<dbReference type="PANTHER" id="PTHR23502:SF75">
    <property type="entry name" value="MULTIDRUG RESISTANCE PROTEIN D"/>
    <property type="match status" value="1"/>
</dbReference>
<feature type="transmembrane region" description="Helical" evidence="5">
    <location>
        <begin position="370"/>
        <end position="391"/>
    </location>
</feature>
<keyword evidence="2 5" id="KW-0812">Transmembrane</keyword>
<evidence type="ECO:0000313" key="8">
    <source>
        <dbReference type="Proteomes" id="UP000014461"/>
    </source>
</evidence>
<dbReference type="Gene3D" id="1.20.1720.10">
    <property type="entry name" value="Multidrug resistance protein D"/>
    <property type="match status" value="1"/>
</dbReference>
<reference evidence="7" key="1">
    <citation type="journal article" date="2013" name="Genome Announc.">
        <title>Draft Genome Sequence of Agarivorans albus Strain MKT 106T, an Agarolytic Marine Bacterium.</title>
        <authorList>
            <person name="Yasuike M."/>
            <person name="Nakamura Y."/>
            <person name="Kai W."/>
            <person name="Fujiwara A."/>
            <person name="Fukui Y."/>
            <person name="Satomi M."/>
            <person name="Sano M."/>
        </authorList>
    </citation>
    <scope>NUCLEOTIDE SEQUENCE [LARGE SCALE GENOMIC DNA]</scope>
</reference>
<evidence type="ECO:0000256" key="5">
    <source>
        <dbReference type="SAM" id="Phobius"/>
    </source>
</evidence>
<evidence type="ECO:0000256" key="1">
    <source>
        <dbReference type="ARBA" id="ARBA00004141"/>
    </source>
</evidence>
<dbReference type="EMBL" id="BARX01000001">
    <property type="protein sequence ID" value="GAD00080.1"/>
    <property type="molecule type" value="Genomic_DNA"/>
</dbReference>
<evidence type="ECO:0000256" key="4">
    <source>
        <dbReference type="ARBA" id="ARBA00023136"/>
    </source>
</evidence>
<dbReference type="Pfam" id="PF07690">
    <property type="entry name" value="MFS_1"/>
    <property type="match status" value="1"/>
</dbReference>
<dbReference type="STRING" id="1331007.AALB_0160"/>
<dbReference type="PANTHER" id="PTHR23502">
    <property type="entry name" value="MAJOR FACILITATOR SUPERFAMILY"/>
    <property type="match status" value="1"/>
</dbReference>
<evidence type="ECO:0000259" key="6">
    <source>
        <dbReference type="PROSITE" id="PS50850"/>
    </source>
</evidence>
<evidence type="ECO:0000313" key="7">
    <source>
        <dbReference type="EMBL" id="GAD00080.1"/>
    </source>
</evidence>
<evidence type="ECO:0000256" key="2">
    <source>
        <dbReference type="ARBA" id="ARBA00022692"/>
    </source>
</evidence>
<keyword evidence="4 5" id="KW-0472">Membrane</keyword>
<evidence type="ECO:0000256" key="3">
    <source>
        <dbReference type="ARBA" id="ARBA00022989"/>
    </source>
</evidence>
<dbReference type="RefSeq" id="WP_016399848.1">
    <property type="nucleotide sequence ID" value="NZ_BARX01000001.1"/>
</dbReference>
<dbReference type="PROSITE" id="PS50850">
    <property type="entry name" value="MFS"/>
    <property type="match status" value="1"/>
</dbReference>
<accession>R9PFC2</accession>
<protein>
    <submittedName>
        <fullName evidence="7">Multidrug resistance protein D</fullName>
    </submittedName>
</protein>
<keyword evidence="3 5" id="KW-1133">Transmembrane helix</keyword>
<dbReference type="InterPro" id="IPR036259">
    <property type="entry name" value="MFS_trans_sf"/>
</dbReference>
<dbReference type="PRINTS" id="PR01036">
    <property type="entry name" value="TCRTETB"/>
</dbReference>
<sequence>MYWSLLVSYSRVPLFFSIAFIACSQLTNGLLAPALPEMATHFAVEEHLVQRLIVVFILGLGISQLFYGPLADSYGRRRVFWMGQAVFLLGNLLTFLGFNHLDLLLAGVLIQGLGAGSNQILARCLISDSYRGKELKHGFAWLGMAASVIPVLGPVIGGIVTAYWGWHYLFVIIGIAGASLLIIAAKLLPETQTEVGPPLNLNRVANDYLSLALDRHFIHYSSFAWIASIGLMYMISSAPFVLQHGFGLSADDFGLVMIIPAAGLALGSAFTRRFNGRWPEQHILLLASVLPFIAAFILLTHASTLIWVIVAMSLISISVGAIYPISQSGLFGHFSGQAGTVSALSGTTQMTLTALAVGGLTTAFMPSPSAMAIIFSVMALALILNMVIQIVKVKAPTMQ</sequence>
<feature type="transmembrane region" description="Helical" evidence="5">
    <location>
        <begin position="79"/>
        <end position="98"/>
    </location>
</feature>
<feature type="transmembrane region" description="Helical" evidence="5">
    <location>
        <begin position="12"/>
        <end position="36"/>
    </location>
</feature>
<feature type="transmembrane region" description="Helical" evidence="5">
    <location>
        <begin position="166"/>
        <end position="188"/>
    </location>
</feature>
<dbReference type="GO" id="GO:0022857">
    <property type="term" value="F:transmembrane transporter activity"/>
    <property type="evidence" value="ECO:0007669"/>
    <property type="project" value="InterPro"/>
</dbReference>
<name>R9PFC2_AGAAL</name>
<dbReference type="GO" id="GO:0005886">
    <property type="term" value="C:plasma membrane"/>
    <property type="evidence" value="ECO:0007669"/>
    <property type="project" value="TreeGrafter"/>
</dbReference>
<dbReference type="AlphaFoldDB" id="R9PFC2"/>
<dbReference type="GO" id="GO:1990961">
    <property type="term" value="P:xenobiotic detoxification by transmembrane export across the plasma membrane"/>
    <property type="evidence" value="ECO:0007669"/>
    <property type="project" value="TreeGrafter"/>
</dbReference>
<dbReference type="InterPro" id="IPR020846">
    <property type="entry name" value="MFS_dom"/>
</dbReference>
<feature type="transmembrane region" description="Helical" evidence="5">
    <location>
        <begin position="283"/>
        <end position="299"/>
    </location>
</feature>
<dbReference type="SUPFAM" id="SSF103473">
    <property type="entry name" value="MFS general substrate transporter"/>
    <property type="match status" value="1"/>
</dbReference>
<proteinExistence type="predicted"/>
<dbReference type="OrthoDB" id="9814303at2"/>
<feature type="transmembrane region" description="Helical" evidence="5">
    <location>
        <begin position="253"/>
        <end position="271"/>
    </location>
</feature>
<feature type="transmembrane region" description="Helical" evidence="5">
    <location>
        <begin position="138"/>
        <end position="160"/>
    </location>
</feature>
<feature type="transmembrane region" description="Helical" evidence="5">
    <location>
        <begin position="223"/>
        <end position="241"/>
    </location>
</feature>
<comment type="caution">
    <text evidence="7">The sequence shown here is derived from an EMBL/GenBank/DDBJ whole genome shotgun (WGS) entry which is preliminary data.</text>
</comment>
<dbReference type="Proteomes" id="UP000014461">
    <property type="component" value="Unassembled WGS sequence"/>
</dbReference>